<reference evidence="3" key="1">
    <citation type="journal article" date="2020" name="Dev. Comp. Immunol.">
        <title>A novel C-type lectin with a YPD motif from Portunus trituberculatus (PtCLec1) mediating pathogen recognition and opsonization.</title>
        <authorList>
            <person name="Su Y."/>
            <person name="Liu Y."/>
            <person name="Gao F."/>
            <person name="Cui Z."/>
        </authorList>
    </citation>
    <scope>NUCLEOTIDE SEQUENCE</scope>
</reference>
<dbReference type="OrthoDB" id="6355241at2759"/>
<dbReference type="AlphaFoldDB" id="A0A6G6CT87"/>
<keyword evidence="1" id="KW-0732">Signal</keyword>
<dbReference type="InterPro" id="IPR001304">
    <property type="entry name" value="C-type_lectin-like"/>
</dbReference>
<dbReference type="Gene3D" id="3.10.100.10">
    <property type="entry name" value="Mannose-Binding Protein A, subunit A"/>
    <property type="match status" value="1"/>
</dbReference>
<dbReference type="PROSITE" id="PS50041">
    <property type="entry name" value="C_TYPE_LECTIN_2"/>
    <property type="match status" value="1"/>
</dbReference>
<dbReference type="CDD" id="cd00037">
    <property type="entry name" value="CLECT"/>
    <property type="match status" value="1"/>
</dbReference>
<name>A0A6G6CT87_PORTR</name>
<evidence type="ECO:0000313" key="3">
    <source>
        <dbReference type="EMBL" id="QIE05465.1"/>
    </source>
</evidence>
<proteinExistence type="evidence at transcript level"/>
<evidence type="ECO:0000259" key="2">
    <source>
        <dbReference type="PROSITE" id="PS50041"/>
    </source>
</evidence>
<dbReference type="InterPro" id="IPR016187">
    <property type="entry name" value="CTDL_fold"/>
</dbReference>
<sequence>MSRYLLLAFFGALTVEATTHVNLSDSISGDSSGGCSSPYTMVAGRCLYINFATSGTWDRFHSMYCKDTGGNDLVTVDDANFLADLVQYITSIGWQDGLFWIGASDKSHEGHWIWPNGSPVKMGTPFWGTYGCYNQQYPDGGTNENCAILDGNANLYFNDFKCDTALAVFGICEKNI</sequence>
<feature type="signal peptide" evidence="1">
    <location>
        <begin position="1"/>
        <end position="17"/>
    </location>
</feature>
<dbReference type="GO" id="GO:0030246">
    <property type="term" value="F:carbohydrate binding"/>
    <property type="evidence" value="ECO:0007669"/>
    <property type="project" value="UniProtKB-KW"/>
</dbReference>
<accession>A0A6G6CT87</accession>
<dbReference type="EMBL" id="MN394839">
    <property type="protein sequence ID" value="QIE05465.1"/>
    <property type="molecule type" value="mRNA"/>
</dbReference>
<dbReference type="Pfam" id="PF00059">
    <property type="entry name" value="Lectin_C"/>
    <property type="match status" value="1"/>
</dbReference>
<organism evidence="3">
    <name type="scientific">Portunus trituberculatus</name>
    <name type="common">Swimming crab</name>
    <name type="synonym">Neptunus trituberculatus</name>
    <dbReference type="NCBI Taxonomy" id="210409"/>
    <lineage>
        <taxon>Eukaryota</taxon>
        <taxon>Metazoa</taxon>
        <taxon>Ecdysozoa</taxon>
        <taxon>Arthropoda</taxon>
        <taxon>Crustacea</taxon>
        <taxon>Multicrustacea</taxon>
        <taxon>Malacostraca</taxon>
        <taxon>Eumalacostraca</taxon>
        <taxon>Eucarida</taxon>
        <taxon>Decapoda</taxon>
        <taxon>Pleocyemata</taxon>
        <taxon>Brachyura</taxon>
        <taxon>Eubrachyura</taxon>
        <taxon>Portunoidea</taxon>
        <taxon>Portunidae</taxon>
        <taxon>Portuninae</taxon>
        <taxon>Portunus</taxon>
    </lineage>
</organism>
<keyword evidence="3" id="KW-0430">Lectin</keyword>
<dbReference type="InterPro" id="IPR016186">
    <property type="entry name" value="C-type_lectin-like/link_sf"/>
</dbReference>
<feature type="domain" description="C-type lectin" evidence="2">
    <location>
        <begin position="42"/>
        <end position="163"/>
    </location>
</feature>
<gene>
    <name evidence="3" type="primary">CLec1</name>
</gene>
<feature type="chain" id="PRO_5026187528" evidence="1">
    <location>
        <begin position="18"/>
        <end position="176"/>
    </location>
</feature>
<dbReference type="SUPFAM" id="SSF56436">
    <property type="entry name" value="C-type lectin-like"/>
    <property type="match status" value="1"/>
</dbReference>
<evidence type="ECO:0000256" key="1">
    <source>
        <dbReference type="SAM" id="SignalP"/>
    </source>
</evidence>
<protein>
    <submittedName>
        <fullName evidence="3">C-type lectin 1</fullName>
    </submittedName>
</protein>
<dbReference type="SMART" id="SM00034">
    <property type="entry name" value="CLECT"/>
    <property type="match status" value="1"/>
</dbReference>